<evidence type="ECO:0000256" key="3">
    <source>
        <dbReference type="ARBA" id="ARBA00023237"/>
    </source>
</evidence>
<accession>A0A2S7KQ84</accession>
<evidence type="ECO:0000259" key="5">
    <source>
        <dbReference type="Pfam" id="PF14905"/>
    </source>
</evidence>
<keyword evidence="4" id="KW-0732">Signal</keyword>
<feature type="domain" description="Outer membrane protein beta-barrel" evidence="5">
    <location>
        <begin position="372"/>
        <end position="818"/>
    </location>
</feature>
<dbReference type="RefSeq" id="WP_104812715.1">
    <property type="nucleotide sequence ID" value="NZ_MQUB01000001.1"/>
</dbReference>
<dbReference type="Proteomes" id="UP000239800">
    <property type="component" value="Unassembled WGS sequence"/>
</dbReference>
<dbReference type="OrthoDB" id="8764943at2"/>
<evidence type="ECO:0000313" key="7">
    <source>
        <dbReference type="Proteomes" id="UP000239800"/>
    </source>
</evidence>
<comment type="subcellular location">
    <subcellularLocation>
        <location evidence="1">Cell outer membrane</location>
    </subcellularLocation>
</comment>
<evidence type="ECO:0000256" key="4">
    <source>
        <dbReference type="SAM" id="SignalP"/>
    </source>
</evidence>
<dbReference type="InterPro" id="IPR036942">
    <property type="entry name" value="Beta-barrel_TonB_sf"/>
</dbReference>
<dbReference type="PANTHER" id="PTHR40980">
    <property type="entry name" value="PLUG DOMAIN-CONTAINING PROTEIN"/>
    <property type="match status" value="1"/>
</dbReference>
<dbReference type="InterPro" id="IPR041700">
    <property type="entry name" value="OMP_b-brl_3"/>
</dbReference>
<dbReference type="EMBL" id="MQUB01000001">
    <property type="protein sequence ID" value="PQB04786.1"/>
    <property type="molecule type" value="Genomic_DNA"/>
</dbReference>
<comment type="caution">
    <text evidence="6">The sequence shown here is derived from an EMBL/GenBank/DDBJ whole genome shotgun (WGS) entry which is preliminary data.</text>
</comment>
<keyword evidence="7" id="KW-1185">Reference proteome</keyword>
<keyword evidence="3" id="KW-0998">Cell outer membrane</keyword>
<dbReference type="Pfam" id="PF14905">
    <property type="entry name" value="OMP_b-brl_3"/>
    <property type="match status" value="1"/>
</dbReference>
<gene>
    <name evidence="6" type="ORF">BST85_07665</name>
</gene>
<evidence type="ECO:0000256" key="1">
    <source>
        <dbReference type="ARBA" id="ARBA00004442"/>
    </source>
</evidence>
<reference evidence="6 7" key="1">
    <citation type="submission" date="2016-11" db="EMBL/GenBank/DDBJ databases">
        <title>Trade-off between light-utilization and light-protection in marine flavobacteria.</title>
        <authorList>
            <person name="Kumagai Y."/>
        </authorList>
    </citation>
    <scope>NUCLEOTIDE SEQUENCE [LARGE SCALE GENOMIC DNA]</scope>
    <source>
        <strain evidence="6 7">NBRC 107741</strain>
    </source>
</reference>
<dbReference type="AlphaFoldDB" id="A0A2S7KQ84"/>
<dbReference type="PANTHER" id="PTHR40980:SF4">
    <property type="entry name" value="TONB-DEPENDENT RECEPTOR-LIKE BETA-BARREL DOMAIN-CONTAINING PROTEIN"/>
    <property type="match status" value="1"/>
</dbReference>
<dbReference type="SUPFAM" id="SSF49464">
    <property type="entry name" value="Carboxypeptidase regulatory domain-like"/>
    <property type="match status" value="1"/>
</dbReference>
<feature type="signal peptide" evidence="4">
    <location>
        <begin position="1"/>
        <end position="18"/>
    </location>
</feature>
<dbReference type="Pfam" id="PF13715">
    <property type="entry name" value="CarbopepD_reg_2"/>
    <property type="match status" value="1"/>
</dbReference>
<keyword evidence="6" id="KW-0675">Receptor</keyword>
<dbReference type="InterPro" id="IPR037066">
    <property type="entry name" value="Plug_dom_sf"/>
</dbReference>
<dbReference type="Gene3D" id="2.170.130.10">
    <property type="entry name" value="TonB-dependent receptor, plug domain"/>
    <property type="match status" value="1"/>
</dbReference>
<proteinExistence type="predicted"/>
<name>A0A2S7KQ84_9FLAO</name>
<dbReference type="Gene3D" id="2.60.40.1120">
    <property type="entry name" value="Carboxypeptidase-like, regulatory domain"/>
    <property type="match status" value="1"/>
</dbReference>
<sequence>MRQLSILLFLLLPLFAFSTTDPDTDVPRKISGTVIDQALNQPLPYVTVAIKNTAGEILTGAVTDDDGNFEIKEVPDGTFTVSVQYIGYKTYNAEVVIERGSRNINLGQIFLEEDVEALDEVTVTAERTTIEQKLDRKVINVGKDLTTAGPTASDIMNNLPSVSVDQQTGVLALRGNTNVRVMVDGKFTNVPVAQLLKQIPSTAIKQIELITNPSAKYNPEGMSGIVNIILHKNTQVGFNGSTNVALTYDKQPKFNAGVDMNYRNGKVNLFGNWAHNTSKNENYGNIFRPDENSEQFFFFLDDSQSNLFKGGLDFYLDDKNTISVFTNQNIFDGGTDGTTDIVLYNDPFAGEVQLFSNFRDNMSSQYNFDYKRDFDKDGHNIELEADYNIFNGEEDATFLFRGNMPTIEDYVDAIDTERDRLTINLDYVNPLSESTKLELGAEARLFNSDIGRMTNQQVINPFDVSGPLVNGPSTDFDYSRDIYSLYATFGKNWEKWSVQAGLRAEFVDVIANTIETYQPGVVTDDLTNVDTDPDVTVTRDGDNILKNFVNDYYQVYPSAFVTYTPSEKNQFQVSYSRRVDRPGLEQVNPIREWATPRISSFGKTSLLPQFTNSMEINYTRSLEKGTITAGVFYRMIEDEINRALFVDRTDLNKVILTYDNFENTNAYGLEISSNYRPTKWWNFNASFDMFSQTQKGVSERLADVENPTEADIIQESFEVDNTAWNLRMINNFKATKDLTFTAFAMYRGRARTLQFTIDPMFMFNVGARYSVFDGQGTFSLNYNDIFDTMYFAFDGELPYRQVGAFNWESQTWNVSFNYRFGGGKYRAKSRKRRDDNEKSGSGGIF</sequence>
<dbReference type="SUPFAM" id="SSF56935">
    <property type="entry name" value="Porins"/>
    <property type="match status" value="1"/>
</dbReference>
<organism evidence="6 7">
    <name type="scientific">Aureitalea marina</name>
    <dbReference type="NCBI Taxonomy" id="930804"/>
    <lineage>
        <taxon>Bacteria</taxon>
        <taxon>Pseudomonadati</taxon>
        <taxon>Bacteroidota</taxon>
        <taxon>Flavobacteriia</taxon>
        <taxon>Flavobacteriales</taxon>
        <taxon>Flavobacteriaceae</taxon>
        <taxon>Aureitalea</taxon>
    </lineage>
</organism>
<dbReference type="GO" id="GO:0009279">
    <property type="term" value="C:cell outer membrane"/>
    <property type="evidence" value="ECO:0007669"/>
    <property type="project" value="UniProtKB-SubCell"/>
</dbReference>
<dbReference type="Gene3D" id="2.40.170.20">
    <property type="entry name" value="TonB-dependent receptor, beta-barrel domain"/>
    <property type="match status" value="1"/>
</dbReference>
<feature type="chain" id="PRO_5015521852" evidence="4">
    <location>
        <begin position="19"/>
        <end position="845"/>
    </location>
</feature>
<dbReference type="InterPro" id="IPR008969">
    <property type="entry name" value="CarboxyPept-like_regulatory"/>
</dbReference>
<keyword evidence="2" id="KW-0472">Membrane</keyword>
<evidence type="ECO:0000313" key="6">
    <source>
        <dbReference type="EMBL" id="PQB04786.1"/>
    </source>
</evidence>
<evidence type="ECO:0000256" key="2">
    <source>
        <dbReference type="ARBA" id="ARBA00023136"/>
    </source>
</evidence>
<protein>
    <submittedName>
        <fullName evidence="6">TonB-dependent receptor</fullName>
    </submittedName>
</protein>